<reference evidence="1 2" key="1">
    <citation type="journal article" date="2016" name="Nat. Commun.">
        <title>Thousands of microbial genomes shed light on interconnected biogeochemical processes in an aquifer system.</title>
        <authorList>
            <person name="Anantharaman K."/>
            <person name="Brown C.T."/>
            <person name="Hug L.A."/>
            <person name="Sharon I."/>
            <person name="Castelle C.J."/>
            <person name="Probst A.J."/>
            <person name="Thomas B.C."/>
            <person name="Singh A."/>
            <person name="Wilkins M.J."/>
            <person name="Karaoz U."/>
            <person name="Brodie E.L."/>
            <person name="Williams K.H."/>
            <person name="Hubbard S.S."/>
            <person name="Banfield J.F."/>
        </authorList>
    </citation>
    <scope>NUCLEOTIDE SEQUENCE [LARGE SCALE GENOMIC DNA]</scope>
</reference>
<dbReference type="EMBL" id="MHOT01000023">
    <property type="protein sequence ID" value="OGZ68351.1"/>
    <property type="molecule type" value="Genomic_DNA"/>
</dbReference>
<protein>
    <submittedName>
        <fullName evidence="1">Uncharacterized protein</fullName>
    </submittedName>
</protein>
<comment type="caution">
    <text evidence="1">The sequence shown here is derived from an EMBL/GenBank/DDBJ whole genome shotgun (WGS) entry which is preliminary data.</text>
</comment>
<evidence type="ECO:0000313" key="2">
    <source>
        <dbReference type="Proteomes" id="UP000178820"/>
    </source>
</evidence>
<evidence type="ECO:0000313" key="1">
    <source>
        <dbReference type="EMBL" id="OGZ68351.1"/>
    </source>
</evidence>
<proteinExistence type="predicted"/>
<dbReference type="STRING" id="1802207.A3D44_01640"/>
<dbReference type="AlphaFoldDB" id="A0A1G2I1N7"/>
<name>A0A1G2I1N7_9BACT</name>
<gene>
    <name evidence="1" type="ORF">A3D44_01640</name>
</gene>
<organism evidence="1 2">
    <name type="scientific">Candidatus Staskawiczbacteria bacterium RIFCSPHIGHO2_02_FULL_42_22</name>
    <dbReference type="NCBI Taxonomy" id="1802207"/>
    <lineage>
        <taxon>Bacteria</taxon>
        <taxon>Candidatus Staskawicziibacteriota</taxon>
    </lineage>
</organism>
<accession>A0A1G2I1N7</accession>
<dbReference type="Proteomes" id="UP000178820">
    <property type="component" value="Unassembled WGS sequence"/>
</dbReference>
<sequence length="105" mass="11738">MASDFYTFKGTVGSHEVIVDFCDTDQPDADSACVRSVDGEANAHDFYTLAALEHRDARASNAEYDRCRQTEREITELIRKGQFNLEYQGGWSPDGSSWGRDNAGH</sequence>